<evidence type="ECO:0000256" key="1">
    <source>
        <dbReference type="ARBA" id="ARBA00009479"/>
    </source>
</evidence>
<keyword evidence="5" id="KW-1185">Reference proteome</keyword>
<evidence type="ECO:0000259" key="3">
    <source>
        <dbReference type="SMART" id="SM01185"/>
    </source>
</evidence>
<feature type="compositionally biased region" description="Polar residues" evidence="2">
    <location>
        <begin position="1"/>
        <end position="14"/>
    </location>
</feature>
<dbReference type="PANTHER" id="PTHR30053:SF12">
    <property type="entry name" value="ELONGATION FACTOR P (EF-P) FAMILY PROTEIN"/>
    <property type="match status" value="1"/>
</dbReference>
<dbReference type="InterPro" id="IPR001059">
    <property type="entry name" value="Transl_elong_P/YeiP_cen"/>
</dbReference>
<feature type="region of interest" description="Disordered" evidence="2">
    <location>
        <begin position="1"/>
        <end position="26"/>
    </location>
</feature>
<dbReference type="Pfam" id="PF09285">
    <property type="entry name" value="Elong-fact-P_C"/>
    <property type="match status" value="1"/>
</dbReference>
<dbReference type="Gene3D" id="2.30.30.30">
    <property type="match status" value="1"/>
</dbReference>
<dbReference type="InterPro" id="IPR015365">
    <property type="entry name" value="Elong-fact-P_C"/>
</dbReference>
<comment type="caution">
    <text evidence="4">The sequence shown here is derived from an EMBL/GenBank/DDBJ whole genome shotgun (WGS) entry which is preliminary data.</text>
</comment>
<accession>A0ABP0I8K8</accession>
<dbReference type="InterPro" id="IPR008991">
    <property type="entry name" value="Translation_prot_SH3-like_sf"/>
</dbReference>
<dbReference type="PANTHER" id="PTHR30053">
    <property type="entry name" value="ELONGATION FACTOR P"/>
    <property type="match status" value="1"/>
</dbReference>
<evidence type="ECO:0000313" key="4">
    <source>
        <dbReference type="EMBL" id="CAK8998618.1"/>
    </source>
</evidence>
<feature type="region of interest" description="Disordered" evidence="2">
    <location>
        <begin position="378"/>
        <end position="405"/>
    </location>
</feature>
<dbReference type="SUPFAM" id="SSF50104">
    <property type="entry name" value="Translation proteins SH3-like domain"/>
    <property type="match status" value="1"/>
</dbReference>
<keyword evidence="4" id="KW-0251">Elongation factor</keyword>
<feature type="domain" description="Translation elongation factor P/YeiP central" evidence="3">
    <location>
        <begin position="489"/>
        <end position="535"/>
    </location>
</feature>
<reference evidence="4 5" key="1">
    <citation type="submission" date="2024-02" db="EMBL/GenBank/DDBJ databases">
        <authorList>
            <person name="Chen Y."/>
            <person name="Shah S."/>
            <person name="Dougan E. K."/>
            <person name="Thang M."/>
            <person name="Chan C."/>
        </authorList>
    </citation>
    <scope>NUCLEOTIDE SEQUENCE [LARGE SCALE GENOMIC DNA]</scope>
</reference>
<evidence type="ECO:0000256" key="2">
    <source>
        <dbReference type="SAM" id="MobiDB-lite"/>
    </source>
</evidence>
<sequence>MSKQHSFKLLQSQGKPRLAVRQPRDEALPGLDPGQLLMLMTEVYGLVSGPSWWRRTFVKLATETLGYHLNVYDKCCVVLSGNDKSEGALSQGFVVLTVDGIAEGGSELHTQKMKQLEGLLTFGKISELMMTPKGSTYAGRHLRQMPDFSFQSHMDEFVYTRLEPIKLGCRVLKKDAEKIQLNETEKTQLRGLVFTSAPSLSAAPVHLPSSSDLPLLTMTHHVPRAPSFDSEVPGLERTVVEPGGVRGRSRVTYLLYRKGFVLPHLAAAAKPSRCLPSSLFRVGKRDEGRPRGAAWWVLAGEVGGERRFHLMQLRTLMLLALVGLTQGATVGRGKSDLSPVIASQELPARQDKALLPSLKADNVIPDVLKSAKEVNGIQVDTGKGQQSTTTPNQEAAGSQGLQRQQSAITRHVVEVPGGLKNGVKMVMDDEPWMLMGHTSKKQGKGVAITKAKVKNMFTGAIVEKTLNSGTKFEEVETTWEVGTFTHKDEDDGTYHVMDMESFEDRTLEADVLGEMAEWLQEGQSVELEVWNDKIISMQFPDDIIMEVTDIKQSKDSGRDQIVTLENGVSKQAPSYIKVGDKVKVDKKNFEIKKRS</sequence>
<dbReference type="SUPFAM" id="SSF50249">
    <property type="entry name" value="Nucleic acid-binding proteins"/>
    <property type="match status" value="1"/>
</dbReference>
<keyword evidence="4" id="KW-0648">Protein biosynthesis</keyword>
<dbReference type="EMBL" id="CAXAMM010003113">
    <property type="protein sequence ID" value="CAK8998618.1"/>
    <property type="molecule type" value="Genomic_DNA"/>
</dbReference>
<dbReference type="Gene3D" id="2.40.50.140">
    <property type="entry name" value="Nucleic acid-binding proteins"/>
    <property type="match status" value="2"/>
</dbReference>
<organism evidence="4 5">
    <name type="scientific">Durusdinium trenchii</name>
    <dbReference type="NCBI Taxonomy" id="1381693"/>
    <lineage>
        <taxon>Eukaryota</taxon>
        <taxon>Sar</taxon>
        <taxon>Alveolata</taxon>
        <taxon>Dinophyceae</taxon>
        <taxon>Suessiales</taxon>
        <taxon>Symbiodiniaceae</taxon>
        <taxon>Durusdinium</taxon>
    </lineage>
</organism>
<gene>
    <name evidence="4" type="ORF">SCF082_LOCUS5710</name>
</gene>
<name>A0ABP0I8K8_9DINO</name>
<dbReference type="InterPro" id="IPR013185">
    <property type="entry name" value="Transl_elong_KOW-like"/>
</dbReference>
<dbReference type="SMART" id="SM01185">
    <property type="entry name" value="EFP"/>
    <property type="match status" value="1"/>
</dbReference>
<dbReference type="Pfam" id="PF01132">
    <property type="entry name" value="EFP"/>
    <property type="match status" value="1"/>
</dbReference>
<proteinExistence type="inferred from homology"/>
<comment type="similarity">
    <text evidence="1">Belongs to the elongation factor P family.</text>
</comment>
<dbReference type="InterPro" id="IPR014722">
    <property type="entry name" value="Rib_uL2_dom2"/>
</dbReference>
<dbReference type="InterPro" id="IPR012340">
    <property type="entry name" value="NA-bd_OB-fold"/>
</dbReference>
<dbReference type="InterPro" id="IPR020599">
    <property type="entry name" value="Transl_elong_fac_P/YeiP"/>
</dbReference>
<dbReference type="Proteomes" id="UP001642464">
    <property type="component" value="Unassembled WGS sequence"/>
</dbReference>
<protein>
    <submittedName>
        <fullName evidence="4">Elongation factor P (EF-P)</fullName>
    </submittedName>
</protein>
<dbReference type="Pfam" id="PF08207">
    <property type="entry name" value="EFP_N"/>
    <property type="match status" value="1"/>
</dbReference>
<feature type="compositionally biased region" description="Polar residues" evidence="2">
    <location>
        <begin position="383"/>
        <end position="405"/>
    </location>
</feature>
<dbReference type="GO" id="GO:0003746">
    <property type="term" value="F:translation elongation factor activity"/>
    <property type="evidence" value="ECO:0007669"/>
    <property type="project" value="UniProtKB-KW"/>
</dbReference>
<evidence type="ECO:0000313" key="5">
    <source>
        <dbReference type="Proteomes" id="UP001642464"/>
    </source>
</evidence>